<dbReference type="InterPro" id="IPR001264">
    <property type="entry name" value="Glyco_trans_51"/>
</dbReference>
<dbReference type="InterPro" id="IPR012338">
    <property type="entry name" value="Beta-lactam/transpept-like"/>
</dbReference>
<dbReference type="PANTHER" id="PTHR32282">
    <property type="entry name" value="BINDING PROTEIN TRANSPEPTIDASE, PUTATIVE-RELATED"/>
    <property type="match status" value="1"/>
</dbReference>
<dbReference type="Gene3D" id="1.10.3810.10">
    <property type="entry name" value="Biosynthetic peptidoglycan transglycosylase-like"/>
    <property type="match status" value="1"/>
</dbReference>
<evidence type="ECO:0000256" key="14">
    <source>
        <dbReference type="ARBA" id="ARBA00034000"/>
    </source>
</evidence>
<dbReference type="SUPFAM" id="SSF56601">
    <property type="entry name" value="beta-lactamase/transpeptidase-like"/>
    <property type="match status" value="1"/>
</dbReference>
<evidence type="ECO:0000256" key="3">
    <source>
        <dbReference type="ARBA" id="ARBA00022670"/>
    </source>
</evidence>
<evidence type="ECO:0000256" key="2">
    <source>
        <dbReference type="ARBA" id="ARBA00022645"/>
    </source>
</evidence>
<evidence type="ECO:0000256" key="13">
    <source>
        <dbReference type="ARBA" id="ARBA00023316"/>
    </source>
</evidence>
<feature type="domain" description="Penicillin-binding protein transpeptidase" evidence="16">
    <location>
        <begin position="295"/>
        <end position="550"/>
    </location>
</feature>
<evidence type="ECO:0000256" key="10">
    <source>
        <dbReference type="ARBA" id="ARBA00022989"/>
    </source>
</evidence>
<protein>
    <submittedName>
        <fullName evidence="18">Transglycosylase domain-containing protein</fullName>
        <ecNumber evidence="18">2.4.-.-</ecNumber>
    </submittedName>
</protein>
<keyword evidence="2" id="KW-0121">Carboxypeptidase</keyword>
<reference evidence="18 19" key="1">
    <citation type="submission" date="2023-10" db="EMBL/GenBank/DDBJ databases">
        <title>Virgibacillus halophilus 5B73C genome.</title>
        <authorList>
            <person name="Miliotis G."/>
            <person name="Sengupta P."/>
            <person name="Hameed A."/>
            <person name="Chuvochina M."/>
            <person name="Mcdonagh F."/>
            <person name="Simpson A.C."/>
            <person name="Singh N.K."/>
            <person name="Rekha P.D."/>
            <person name="Raman K."/>
            <person name="Hugenholtz P."/>
            <person name="Venkateswaran K."/>
        </authorList>
    </citation>
    <scope>NUCLEOTIDE SEQUENCE [LARGE SCALE GENOMIC DNA]</scope>
    <source>
        <strain evidence="18 19">5B73C</strain>
    </source>
</reference>
<dbReference type="InterPro" id="IPR001460">
    <property type="entry name" value="PCN-bd_Tpept"/>
</dbReference>
<dbReference type="Proteomes" id="UP001281447">
    <property type="component" value="Unassembled WGS sequence"/>
</dbReference>
<feature type="domain" description="Glycosyl transferase family 51" evidence="17">
    <location>
        <begin position="29"/>
        <end position="203"/>
    </location>
</feature>
<dbReference type="EC" id="2.4.-.-" evidence="18"/>
<evidence type="ECO:0000313" key="18">
    <source>
        <dbReference type="EMBL" id="MDY0396036.1"/>
    </source>
</evidence>
<evidence type="ECO:0000313" key="19">
    <source>
        <dbReference type="Proteomes" id="UP001281447"/>
    </source>
</evidence>
<evidence type="ECO:0000256" key="5">
    <source>
        <dbReference type="ARBA" id="ARBA00022679"/>
    </source>
</evidence>
<dbReference type="Pfam" id="PF00905">
    <property type="entry name" value="Transpeptidase"/>
    <property type="match status" value="1"/>
</dbReference>
<evidence type="ECO:0000256" key="6">
    <source>
        <dbReference type="ARBA" id="ARBA00022692"/>
    </source>
</evidence>
<evidence type="ECO:0000259" key="16">
    <source>
        <dbReference type="Pfam" id="PF00905"/>
    </source>
</evidence>
<comment type="caution">
    <text evidence="18">The sequence shown here is derived from an EMBL/GenBank/DDBJ whole genome shotgun (WGS) entry which is preliminary data.</text>
</comment>
<dbReference type="NCBIfam" id="TIGR02074">
    <property type="entry name" value="PBP_1a_fam"/>
    <property type="match status" value="1"/>
</dbReference>
<comment type="catalytic activity">
    <reaction evidence="15">
        <text>[GlcNAc-(1-&gt;4)-Mur2Ac(oyl-L-Ala-gamma-D-Glu-L-Lys-D-Ala-D-Ala)](n)-di-trans,octa-cis-undecaprenyl diphosphate + beta-D-GlcNAc-(1-&gt;4)-Mur2Ac(oyl-L-Ala-gamma-D-Glu-L-Lys-D-Ala-D-Ala)-di-trans,octa-cis-undecaprenyl diphosphate = [GlcNAc-(1-&gt;4)-Mur2Ac(oyl-L-Ala-gamma-D-Glu-L-Lys-D-Ala-D-Ala)](n+1)-di-trans,octa-cis-undecaprenyl diphosphate + di-trans,octa-cis-undecaprenyl diphosphate + H(+)</text>
        <dbReference type="Rhea" id="RHEA:23708"/>
        <dbReference type="Rhea" id="RHEA-COMP:9602"/>
        <dbReference type="Rhea" id="RHEA-COMP:9603"/>
        <dbReference type="ChEBI" id="CHEBI:15378"/>
        <dbReference type="ChEBI" id="CHEBI:58405"/>
        <dbReference type="ChEBI" id="CHEBI:60033"/>
        <dbReference type="ChEBI" id="CHEBI:78435"/>
        <dbReference type="EC" id="2.4.99.28"/>
    </reaction>
</comment>
<keyword evidence="10" id="KW-1133">Transmembrane helix</keyword>
<proteinExistence type="predicted"/>
<evidence type="ECO:0000256" key="8">
    <source>
        <dbReference type="ARBA" id="ARBA00022960"/>
    </source>
</evidence>
<keyword evidence="3" id="KW-0645">Protease</keyword>
<accession>A0ABU5C9N0</accession>
<keyword evidence="19" id="KW-1185">Reference proteome</keyword>
<comment type="catalytic activity">
    <reaction evidence="14">
        <text>Preferential cleavage: (Ac)2-L-Lys-D-Ala-|-D-Ala. Also transpeptidation of peptidyl-alanyl moieties that are N-acyl substituents of D-alanine.</text>
        <dbReference type="EC" id="3.4.16.4"/>
    </reaction>
</comment>
<keyword evidence="8" id="KW-0133">Cell shape</keyword>
<keyword evidence="6" id="KW-0812">Transmembrane</keyword>
<evidence type="ECO:0000256" key="7">
    <source>
        <dbReference type="ARBA" id="ARBA00022801"/>
    </source>
</evidence>
<dbReference type="EMBL" id="JAWDIP010000004">
    <property type="protein sequence ID" value="MDY0396036.1"/>
    <property type="molecule type" value="Genomic_DNA"/>
</dbReference>
<gene>
    <name evidence="18" type="ORF">RWE15_18760</name>
</gene>
<keyword evidence="5 18" id="KW-0808">Transferase</keyword>
<dbReference type="GO" id="GO:0016757">
    <property type="term" value="F:glycosyltransferase activity"/>
    <property type="evidence" value="ECO:0007669"/>
    <property type="project" value="UniProtKB-KW"/>
</dbReference>
<keyword evidence="4 18" id="KW-0328">Glycosyltransferase</keyword>
<evidence type="ECO:0000259" key="17">
    <source>
        <dbReference type="Pfam" id="PF00912"/>
    </source>
</evidence>
<evidence type="ECO:0000256" key="12">
    <source>
        <dbReference type="ARBA" id="ARBA00023268"/>
    </source>
</evidence>
<keyword evidence="9" id="KW-0573">Peptidoglycan synthesis</keyword>
<evidence type="ECO:0000256" key="15">
    <source>
        <dbReference type="ARBA" id="ARBA00049902"/>
    </source>
</evidence>
<organism evidence="18 19">
    <name type="scientific">Tigheibacillus halophilus</name>
    <dbReference type="NCBI Taxonomy" id="361280"/>
    <lineage>
        <taxon>Bacteria</taxon>
        <taxon>Bacillati</taxon>
        <taxon>Bacillota</taxon>
        <taxon>Bacilli</taxon>
        <taxon>Bacillales</taxon>
        <taxon>Bacillaceae</taxon>
        <taxon>Tigheibacillus</taxon>
    </lineage>
</organism>
<evidence type="ECO:0000256" key="11">
    <source>
        <dbReference type="ARBA" id="ARBA00023136"/>
    </source>
</evidence>
<keyword evidence="1" id="KW-1003">Cell membrane</keyword>
<name>A0ABU5C9N0_9BACI</name>
<sequence length="568" mass="63257">MFILYGGAIVVEKDKMILPAKTTVETTDGEILGEIYHQNRSLTEIEDIPEHVQQAFIAIEDRRFFQHGGIDLKSISRAIFKDIIARDKVEGASTITQQVVKNLFLTNDKTWMRKTKEAMAALYLERHYSKKQILELYLNDIYFGQGIYGIETAAQKYFSKPAKSLTVAEGALLAGMVKGPNGYSPVSQPDKALQRRNVVLKAMSESGMLSTKKRLQEQGKTLGLHMQKNKDRPWMDSYIDLVMKEAAANNQLSLEELKRGGYRIIANVDEQMQKIAYQAFHQDEYFPGNTDGVQGAFVLTKNTSNEILAVLGGRQFTYGDLNRAAIQRQPGSTMKPIAVYGPALMNDAYQPYTLLPDQKMAVKGYTVGNSDGRYDGYVSMYEAVIQSKNIAPVWLLDQVGIDRAKSYLDKMGIDIPDKGLAIALGGLSEGITPLQVADAYHTFANQGTYIKSSAISKIFDRDGQAIYQSKIKKKHVFSKQVAWDMTTMLETTVKSGTASAGDFSKALAGKTGTTQHPQAKGKTKDAWFAGYTPNFTAVIWMGYDHSDKQHYLQGGQQLSDCLDKTYFD</sequence>
<evidence type="ECO:0000256" key="4">
    <source>
        <dbReference type="ARBA" id="ARBA00022676"/>
    </source>
</evidence>
<dbReference type="Gene3D" id="3.40.710.10">
    <property type="entry name" value="DD-peptidase/beta-lactamase superfamily"/>
    <property type="match status" value="1"/>
</dbReference>
<dbReference type="Pfam" id="PF00912">
    <property type="entry name" value="Transgly"/>
    <property type="match status" value="1"/>
</dbReference>
<dbReference type="InterPro" id="IPR036950">
    <property type="entry name" value="PBP_transglycosylase"/>
</dbReference>
<keyword evidence="11" id="KW-0472">Membrane</keyword>
<dbReference type="SUPFAM" id="SSF53955">
    <property type="entry name" value="Lysozyme-like"/>
    <property type="match status" value="1"/>
</dbReference>
<dbReference type="PANTHER" id="PTHR32282:SF32">
    <property type="entry name" value="PENICILLIN-BINDING PROTEIN 2A"/>
    <property type="match status" value="1"/>
</dbReference>
<dbReference type="InterPro" id="IPR050396">
    <property type="entry name" value="Glycosyltr_51/Transpeptidase"/>
</dbReference>
<keyword evidence="13" id="KW-0961">Cell wall biogenesis/degradation</keyword>
<keyword evidence="12" id="KW-0511">Multifunctional enzyme</keyword>
<dbReference type="InterPro" id="IPR023346">
    <property type="entry name" value="Lysozyme-like_dom_sf"/>
</dbReference>
<evidence type="ECO:0000256" key="9">
    <source>
        <dbReference type="ARBA" id="ARBA00022984"/>
    </source>
</evidence>
<keyword evidence="7" id="KW-0378">Hydrolase</keyword>
<evidence type="ECO:0000256" key="1">
    <source>
        <dbReference type="ARBA" id="ARBA00022475"/>
    </source>
</evidence>